<organism evidence="10 11">
    <name type="scientific">Sphingosinicella xenopeptidilytica</name>
    <dbReference type="NCBI Taxonomy" id="364098"/>
    <lineage>
        <taxon>Bacteria</taxon>
        <taxon>Pseudomonadati</taxon>
        <taxon>Pseudomonadota</taxon>
        <taxon>Alphaproteobacteria</taxon>
        <taxon>Sphingomonadales</taxon>
        <taxon>Sphingosinicellaceae</taxon>
        <taxon>Sphingosinicella</taxon>
    </lineage>
</organism>
<dbReference type="PANTHER" id="PTHR41523:SF7">
    <property type="entry name" value="HISTIDINE KINASE"/>
    <property type="match status" value="1"/>
</dbReference>
<dbReference type="Gene3D" id="3.30.565.10">
    <property type="entry name" value="Histidine kinase-like ATPase, C-terminal domain"/>
    <property type="match status" value="1"/>
</dbReference>
<dbReference type="EMBL" id="JBHTIK010000011">
    <property type="protein sequence ID" value="MFD0849684.1"/>
    <property type="molecule type" value="Genomic_DNA"/>
</dbReference>
<keyword evidence="4 10" id="KW-0808">Transferase</keyword>
<proteinExistence type="predicted"/>
<keyword evidence="6 10" id="KW-0418">Kinase</keyword>
<evidence type="ECO:0000256" key="1">
    <source>
        <dbReference type="ARBA" id="ARBA00000085"/>
    </source>
</evidence>
<keyword evidence="7" id="KW-0067">ATP-binding</keyword>
<sequence length="366" mass="40050">MGQEQAIPQFEAEGVTSEPNFPDLGAVNGGMRSRVDSFDWGITPLGPRAAWPSELEIVVQQILDSRFPKAIVWGDEFTTIFNDAFLPILGAKSDALGHSFADIWSEVWDEIGPIAARAYAGTPTYIEDYPLTINRSGRDERAWFTFCYSPLRLADGSVAGMMDTVIETTGKVLMQADLALVNQELGHRLKNTLALVQAIAAQTLRGAVDTDAMNDFSSRLSALGHAQDILLRKDWSRASLWEVISASLEPHNADGRIAIDGPDMQIGSRAAIAGSLMLHELATNAVKYGALSSPTGRIHLSWVIEDDHLSLHWRETGGPPAAEPQRKGFGTRLINMGMARGSRVRRRFDAEGFQLDVQTRCSELSS</sequence>
<keyword evidence="11" id="KW-1185">Reference proteome</keyword>
<dbReference type="EC" id="2.7.13.3" evidence="2"/>
<reference evidence="11" key="1">
    <citation type="journal article" date="2019" name="Int. J. Syst. Evol. Microbiol.">
        <title>The Global Catalogue of Microorganisms (GCM) 10K type strain sequencing project: providing services to taxonomists for standard genome sequencing and annotation.</title>
        <authorList>
            <consortium name="The Broad Institute Genomics Platform"/>
            <consortium name="The Broad Institute Genome Sequencing Center for Infectious Disease"/>
            <person name="Wu L."/>
            <person name="Ma J."/>
        </authorList>
    </citation>
    <scope>NUCLEOTIDE SEQUENCE [LARGE SCALE GENOMIC DNA]</scope>
    <source>
        <strain evidence="11">CCUG 52537</strain>
    </source>
</reference>
<name>A0ABW3C735_SPHXN</name>
<keyword evidence="3" id="KW-0597">Phosphoprotein</keyword>
<evidence type="ECO:0000256" key="8">
    <source>
        <dbReference type="SAM" id="MobiDB-lite"/>
    </source>
</evidence>
<protein>
    <recommendedName>
        <fullName evidence="2">histidine kinase</fullName>
        <ecNumber evidence="2">2.7.13.3</ecNumber>
    </recommendedName>
</protein>
<dbReference type="SMART" id="SM00911">
    <property type="entry name" value="HWE_HK"/>
    <property type="match status" value="1"/>
</dbReference>
<dbReference type="InterPro" id="IPR011102">
    <property type="entry name" value="Sig_transdc_His_kinase_HWE"/>
</dbReference>
<evidence type="ECO:0000256" key="4">
    <source>
        <dbReference type="ARBA" id="ARBA00022679"/>
    </source>
</evidence>
<feature type="region of interest" description="Disordered" evidence="8">
    <location>
        <begin position="1"/>
        <end position="21"/>
    </location>
</feature>
<accession>A0ABW3C735</accession>
<evidence type="ECO:0000256" key="7">
    <source>
        <dbReference type="ARBA" id="ARBA00022840"/>
    </source>
</evidence>
<keyword evidence="5" id="KW-0547">Nucleotide-binding</keyword>
<evidence type="ECO:0000256" key="2">
    <source>
        <dbReference type="ARBA" id="ARBA00012438"/>
    </source>
</evidence>
<dbReference type="GO" id="GO:0004673">
    <property type="term" value="F:protein histidine kinase activity"/>
    <property type="evidence" value="ECO:0007669"/>
    <property type="project" value="UniProtKB-EC"/>
</dbReference>
<evidence type="ECO:0000313" key="11">
    <source>
        <dbReference type="Proteomes" id="UP001597124"/>
    </source>
</evidence>
<dbReference type="InterPro" id="IPR036890">
    <property type="entry name" value="HATPase_C_sf"/>
</dbReference>
<comment type="catalytic activity">
    <reaction evidence="1">
        <text>ATP + protein L-histidine = ADP + protein N-phospho-L-histidine.</text>
        <dbReference type="EC" id="2.7.13.3"/>
    </reaction>
</comment>
<dbReference type="Proteomes" id="UP001597124">
    <property type="component" value="Unassembled WGS sequence"/>
</dbReference>
<dbReference type="Pfam" id="PF07536">
    <property type="entry name" value="HWE_HK"/>
    <property type="match status" value="1"/>
</dbReference>
<gene>
    <name evidence="10" type="ORF">ACFQ00_15220</name>
</gene>
<feature type="domain" description="Signal transduction histidine kinase HWE region" evidence="9">
    <location>
        <begin position="184"/>
        <end position="263"/>
    </location>
</feature>
<evidence type="ECO:0000256" key="3">
    <source>
        <dbReference type="ARBA" id="ARBA00022553"/>
    </source>
</evidence>
<dbReference type="PANTHER" id="PTHR41523">
    <property type="entry name" value="TWO-COMPONENT SYSTEM SENSOR PROTEIN"/>
    <property type="match status" value="1"/>
</dbReference>
<evidence type="ECO:0000259" key="9">
    <source>
        <dbReference type="SMART" id="SM00911"/>
    </source>
</evidence>
<comment type="caution">
    <text evidence="10">The sequence shown here is derived from an EMBL/GenBank/DDBJ whole genome shotgun (WGS) entry which is preliminary data.</text>
</comment>
<evidence type="ECO:0000256" key="6">
    <source>
        <dbReference type="ARBA" id="ARBA00022777"/>
    </source>
</evidence>
<evidence type="ECO:0000256" key="5">
    <source>
        <dbReference type="ARBA" id="ARBA00022741"/>
    </source>
</evidence>
<dbReference type="Gene3D" id="3.30.450.20">
    <property type="entry name" value="PAS domain"/>
    <property type="match status" value="1"/>
</dbReference>
<evidence type="ECO:0000313" key="10">
    <source>
        <dbReference type="EMBL" id="MFD0849684.1"/>
    </source>
</evidence>
<dbReference type="RefSeq" id="WP_381492593.1">
    <property type="nucleotide sequence ID" value="NZ_JBHTIK010000011.1"/>
</dbReference>
<dbReference type="SUPFAM" id="SSF55874">
    <property type="entry name" value="ATPase domain of HSP90 chaperone/DNA topoisomerase II/histidine kinase"/>
    <property type="match status" value="1"/>
</dbReference>